<proteinExistence type="predicted"/>
<dbReference type="InterPro" id="IPR013783">
    <property type="entry name" value="Ig-like_fold"/>
</dbReference>
<dbReference type="InParanoid" id="Q8TLN3"/>
<dbReference type="KEGG" id="mac:MA_3001"/>
<protein>
    <recommendedName>
        <fullName evidence="2">PKD domain-containing protein</fullName>
    </recommendedName>
</protein>
<evidence type="ECO:0000256" key="1">
    <source>
        <dbReference type="SAM" id="MobiDB-lite"/>
    </source>
</evidence>
<dbReference type="PROSITE" id="PS50093">
    <property type="entry name" value="PKD"/>
    <property type="match status" value="1"/>
</dbReference>
<dbReference type="Pfam" id="PF18911">
    <property type="entry name" value="PKD_4"/>
    <property type="match status" value="1"/>
</dbReference>
<dbReference type="EnsemblBacteria" id="AAM06374">
    <property type="protein sequence ID" value="AAM06374"/>
    <property type="gene ID" value="MA_3001"/>
</dbReference>
<accession>Q8TLN3</accession>
<dbReference type="InterPro" id="IPR035986">
    <property type="entry name" value="PKD_dom_sf"/>
</dbReference>
<organism evidence="3 4">
    <name type="scientific">Methanosarcina acetivorans (strain ATCC 35395 / DSM 2834 / JCM 12185 / C2A)</name>
    <dbReference type="NCBI Taxonomy" id="188937"/>
    <lineage>
        <taxon>Archaea</taxon>
        <taxon>Methanobacteriati</taxon>
        <taxon>Methanobacteriota</taxon>
        <taxon>Stenosarchaea group</taxon>
        <taxon>Methanomicrobia</taxon>
        <taxon>Methanosarcinales</taxon>
        <taxon>Methanosarcinaceae</taxon>
        <taxon>Methanosarcina</taxon>
    </lineage>
</organism>
<evidence type="ECO:0000313" key="4">
    <source>
        <dbReference type="Proteomes" id="UP000002487"/>
    </source>
</evidence>
<name>Q8TLN3_METAC</name>
<dbReference type="CDD" id="cd00146">
    <property type="entry name" value="PKD"/>
    <property type="match status" value="1"/>
</dbReference>
<dbReference type="Gene3D" id="2.60.40.10">
    <property type="entry name" value="Immunoglobulins"/>
    <property type="match status" value="1"/>
</dbReference>
<dbReference type="SMART" id="SM00089">
    <property type="entry name" value="PKD"/>
    <property type="match status" value="1"/>
</dbReference>
<dbReference type="FunFam" id="2.60.40.10:FF:000270">
    <property type="entry name" value="Cell surface protein"/>
    <property type="match status" value="1"/>
</dbReference>
<feature type="domain" description="PKD" evidence="2">
    <location>
        <begin position="5"/>
        <end position="74"/>
    </location>
</feature>
<feature type="region of interest" description="Disordered" evidence="1">
    <location>
        <begin position="85"/>
        <end position="110"/>
    </location>
</feature>
<dbReference type="EMBL" id="AE010299">
    <property type="protein sequence ID" value="AAM06374.1"/>
    <property type="molecule type" value="Genomic_DNA"/>
</dbReference>
<reference evidence="3 4" key="1">
    <citation type="journal article" date="2002" name="Genome Res.">
        <title>The genome of Methanosarcina acetivorans reveals extensive metabolic and physiological diversity.</title>
        <authorList>
            <person name="Galagan J.E."/>
            <person name="Nusbaum C."/>
            <person name="Roy A."/>
            <person name="Endrizzi M.G."/>
            <person name="Macdonald P."/>
            <person name="FitzHugh W."/>
            <person name="Calvo S."/>
            <person name="Engels R."/>
            <person name="Smirnov S."/>
            <person name="Atnoor D."/>
            <person name="Brown A."/>
            <person name="Allen N."/>
            <person name="Naylor J."/>
            <person name="Stange-Thomann N."/>
            <person name="DeArellano K."/>
            <person name="Johnson R."/>
            <person name="Linton L."/>
            <person name="McEwan P."/>
            <person name="McKernan K."/>
            <person name="Talamas J."/>
            <person name="Tirrell A."/>
            <person name="Ye W."/>
            <person name="Zimmer A."/>
            <person name="Barber R.D."/>
            <person name="Cann I."/>
            <person name="Graham D.E."/>
            <person name="Grahame D.A."/>
            <person name="Guss A."/>
            <person name="Hedderich R."/>
            <person name="Ingram-Smith C."/>
            <person name="Kuettner C.H."/>
            <person name="Krzycki J.A."/>
            <person name="Leigh J.A."/>
            <person name="Li W."/>
            <person name="Liu J."/>
            <person name="Mukhopadhyay B."/>
            <person name="Reeve J.N."/>
            <person name="Smith K."/>
            <person name="Springer T.A."/>
            <person name="Umayam L.A."/>
            <person name="White O."/>
            <person name="White R.H."/>
            <person name="de Macario E.C."/>
            <person name="Ferry J.G."/>
            <person name="Jarrell K.F."/>
            <person name="Jing H."/>
            <person name="Macario A.J.L."/>
            <person name="Paulsen I."/>
            <person name="Pritchett M."/>
            <person name="Sowers K.R."/>
            <person name="Swanson R.V."/>
            <person name="Zinder S.H."/>
            <person name="Lander E."/>
            <person name="Metcalf W.W."/>
            <person name="Birren B."/>
        </authorList>
    </citation>
    <scope>NUCLEOTIDE SEQUENCE [LARGE SCALE GENOMIC DNA]</scope>
    <source>
        <strain evidence="4">ATCC 35395 / DSM 2834 / JCM 12185 / C2A</strain>
    </source>
</reference>
<evidence type="ECO:0000259" key="2">
    <source>
        <dbReference type="PROSITE" id="PS50093"/>
    </source>
</evidence>
<dbReference type="Proteomes" id="UP000002487">
    <property type="component" value="Chromosome"/>
</dbReference>
<sequence>MGELPVFSFNVSPQEGYAPLAVQFNDTSTGNVTSWLWDFEDGDNSTSQNPSHEYTGSGTYSATLNVSNIYGYDAVIWTDYIEVGEEDDSSGSGSSGGTSSGGGGGSPEHASNVEVKELAQEFVTIGDRIKFEFTKNATAVMYVKFDSKRNIGKVTTIVEQL</sequence>
<dbReference type="InterPro" id="IPR026453">
    <property type="entry name" value="PGF_pre_PGF"/>
</dbReference>
<feature type="compositionally biased region" description="Gly residues" evidence="1">
    <location>
        <begin position="93"/>
        <end position="106"/>
    </location>
</feature>
<dbReference type="STRING" id="188937.MA_3001"/>
<dbReference type="InterPro" id="IPR022409">
    <property type="entry name" value="PKD/Chitinase_dom"/>
</dbReference>
<gene>
    <name evidence="3" type="ordered locus">MA_3001</name>
</gene>
<dbReference type="InterPro" id="IPR000601">
    <property type="entry name" value="PKD_dom"/>
</dbReference>
<dbReference type="HOGENOM" id="CLU_1639949_0_0_2"/>
<evidence type="ECO:0000313" key="3">
    <source>
        <dbReference type="EMBL" id="AAM06374.1"/>
    </source>
</evidence>
<keyword evidence="4" id="KW-1185">Reference proteome</keyword>
<dbReference type="NCBIfam" id="TIGR04213">
    <property type="entry name" value="PGF_pre_PGF"/>
    <property type="match status" value="1"/>
</dbReference>
<dbReference type="SUPFAM" id="SSF49299">
    <property type="entry name" value="PKD domain"/>
    <property type="match status" value="1"/>
</dbReference>
<dbReference type="AlphaFoldDB" id="Q8TLN3"/>